<gene>
    <name evidence="2" type="ORF">GCM10022419_078950</name>
</gene>
<dbReference type="EMBL" id="BAABDQ010000022">
    <property type="protein sequence ID" value="GAA3585229.1"/>
    <property type="molecule type" value="Genomic_DNA"/>
</dbReference>
<dbReference type="RefSeq" id="WP_345570048.1">
    <property type="nucleotide sequence ID" value="NZ_BAABDQ010000022.1"/>
</dbReference>
<protein>
    <submittedName>
        <fullName evidence="2">Uncharacterized protein</fullName>
    </submittedName>
</protein>
<reference evidence="3" key="1">
    <citation type="journal article" date="2019" name="Int. J. Syst. Evol. Microbiol.">
        <title>The Global Catalogue of Microorganisms (GCM) 10K type strain sequencing project: providing services to taxonomists for standard genome sequencing and annotation.</title>
        <authorList>
            <consortium name="The Broad Institute Genomics Platform"/>
            <consortium name="The Broad Institute Genome Sequencing Center for Infectious Disease"/>
            <person name="Wu L."/>
            <person name="Ma J."/>
        </authorList>
    </citation>
    <scope>NUCLEOTIDE SEQUENCE [LARGE SCALE GENOMIC DNA]</scope>
    <source>
        <strain evidence="3">JCM 17326</strain>
    </source>
</reference>
<keyword evidence="1" id="KW-0472">Membrane</keyword>
<accession>A0ABP6YM50</accession>
<sequence length="288" mass="30348">MTIDEQRISEELRAVAAAARPVDALAHARRARAGSLRRRRLSWSIAGLAAAASVVTAVIALPAGGPGGDTAARVSGLPDNTPGQLASVRACMPEGGPVHNMNGNLRMPEQGAVADFRVLAEARDKGGSTALVGSMSGFVLCTPATQQEFAERAVFTYWGFKAPGDLAGFSGDLQVDAYTSHTHSYAEGPDRIQRDDTYRVVVGRVGAGVRRVEIDWADGRRGDAQVTGGFFIARILGKLVYGEDAKSRDEPPSILYSPPVTVTAYGAQGQVLREEKDVAFGPLGRGGD</sequence>
<organism evidence="2 3">
    <name type="scientific">Nonomuraea rosea</name>
    <dbReference type="NCBI Taxonomy" id="638574"/>
    <lineage>
        <taxon>Bacteria</taxon>
        <taxon>Bacillati</taxon>
        <taxon>Actinomycetota</taxon>
        <taxon>Actinomycetes</taxon>
        <taxon>Streptosporangiales</taxon>
        <taxon>Streptosporangiaceae</taxon>
        <taxon>Nonomuraea</taxon>
    </lineage>
</organism>
<keyword evidence="3" id="KW-1185">Reference proteome</keyword>
<evidence type="ECO:0000313" key="2">
    <source>
        <dbReference type="EMBL" id="GAA3585229.1"/>
    </source>
</evidence>
<keyword evidence="1" id="KW-1133">Transmembrane helix</keyword>
<comment type="caution">
    <text evidence="2">The sequence shown here is derived from an EMBL/GenBank/DDBJ whole genome shotgun (WGS) entry which is preliminary data.</text>
</comment>
<dbReference type="Proteomes" id="UP001500630">
    <property type="component" value="Unassembled WGS sequence"/>
</dbReference>
<name>A0ABP6YM50_9ACTN</name>
<proteinExistence type="predicted"/>
<evidence type="ECO:0000313" key="3">
    <source>
        <dbReference type="Proteomes" id="UP001500630"/>
    </source>
</evidence>
<feature type="transmembrane region" description="Helical" evidence="1">
    <location>
        <begin position="41"/>
        <end position="63"/>
    </location>
</feature>
<keyword evidence="1" id="KW-0812">Transmembrane</keyword>
<evidence type="ECO:0000256" key="1">
    <source>
        <dbReference type="SAM" id="Phobius"/>
    </source>
</evidence>